<evidence type="ECO:0000256" key="2">
    <source>
        <dbReference type="ARBA" id="ARBA00022801"/>
    </source>
</evidence>
<gene>
    <name evidence="3" type="ORF">UFOVP81_11</name>
</gene>
<keyword evidence="2" id="KW-0378">Hydrolase</keyword>
<dbReference type="SUPFAM" id="SSF56672">
    <property type="entry name" value="DNA/RNA polymerases"/>
    <property type="match status" value="1"/>
</dbReference>
<proteinExistence type="predicted"/>
<dbReference type="Gene3D" id="3.90.1600.10">
    <property type="entry name" value="Palm domain of DNA polymerase"/>
    <property type="match status" value="1"/>
</dbReference>
<dbReference type="GO" id="GO:0004518">
    <property type="term" value="F:nuclease activity"/>
    <property type="evidence" value="ECO:0007669"/>
    <property type="project" value="UniProtKB-KW"/>
</dbReference>
<protein>
    <submittedName>
        <fullName evidence="3">Uncharacterized protein</fullName>
    </submittedName>
</protein>
<evidence type="ECO:0000313" key="3">
    <source>
        <dbReference type="EMBL" id="CAB4126627.1"/>
    </source>
</evidence>
<organism evidence="3">
    <name type="scientific">uncultured Caudovirales phage</name>
    <dbReference type="NCBI Taxonomy" id="2100421"/>
    <lineage>
        <taxon>Viruses</taxon>
        <taxon>Duplodnaviria</taxon>
        <taxon>Heunggongvirae</taxon>
        <taxon>Uroviricota</taxon>
        <taxon>Caudoviricetes</taxon>
        <taxon>Peduoviridae</taxon>
        <taxon>Maltschvirus</taxon>
        <taxon>Maltschvirus maltsch</taxon>
    </lineage>
</organism>
<dbReference type="InterPro" id="IPR023211">
    <property type="entry name" value="DNA_pol_palm_dom_sf"/>
</dbReference>
<reference evidence="3" key="1">
    <citation type="submission" date="2020-04" db="EMBL/GenBank/DDBJ databases">
        <authorList>
            <person name="Chiriac C."/>
            <person name="Salcher M."/>
            <person name="Ghai R."/>
            <person name="Kavagutti S V."/>
        </authorList>
    </citation>
    <scope>NUCLEOTIDE SEQUENCE</scope>
</reference>
<accession>A0A6J5L030</accession>
<evidence type="ECO:0000256" key="1">
    <source>
        <dbReference type="ARBA" id="ARBA00022722"/>
    </source>
</evidence>
<name>A0A6J5L030_9CAUD</name>
<dbReference type="InterPro" id="IPR043502">
    <property type="entry name" value="DNA/RNA_pol_sf"/>
</dbReference>
<sequence length="599" mass="68738">MKFVAYDIEVYPDTFLVTTAREIPGGGIQYDRVECIHKVENDDIYRIHQMFKDDCVYVGFNVHHYDNIILSDIYEEVSLRKTEDIYKRSKEIIDGIHGYPRFDVNKKQTVDIKSFYPMGTSLKLLQATRGYGVFETPYDFNEPLGSDLKRQEIQRYCENDCLTILKLLKEAPLAEMPEIIRVLEGTFSLKAGIRFFKPGPALAEALFREMYFPRMKSPKIHKLNRDIKGGDIKHLKEFPDFVSPELNAVKNYYLDALIYDGDSVNEVNQTLLYADNAIDLGIGGIHGTNRTKVMTLLKSTEEDTIFEVDVASYYPNIIKNLKLEPILLTGKFSRTYAGMLEKRLKAKETGNKTVANAMKLVLNSVFGKTMSKYPGLLYNPEMGLTITIYGQLCMLKILEYLDGLPVEVIGLNTDGLFLQCKRTDKPSIEAAVAKWEKDFNFDLSYSEIGRMYMENINNYVIGTDSEITKTKGIMYNFSQKNRIAKVVKIGKCMLKLDLMKQEDLLELFEEYLESEGIGAFTMYGKTNQDHQLYLGKKHIGKIYTVIYSDSDLMLIRKNLLNERKTKVIGGCTDILDSNLLDYSRYVSDIDSDWTVETFH</sequence>
<dbReference type="GO" id="GO:0016787">
    <property type="term" value="F:hydrolase activity"/>
    <property type="evidence" value="ECO:0007669"/>
    <property type="project" value="UniProtKB-KW"/>
</dbReference>
<keyword evidence="1" id="KW-0540">Nuclease</keyword>
<dbReference type="EMBL" id="LR796199">
    <property type="protein sequence ID" value="CAB4126627.1"/>
    <property type="molecule type" value="Genomic_DNA"/>
</dbReference>